<dbReference type="Pfam" id="PF22619">
    <property type="entry name" value="DNA_polI_exo1"/>
    <property type="match status" value="1"/>
</dbReference>
<dbReference type="Gene3D" id="3.30.420.10">
    <property type="entry name" value="Ribonuclease H-like superfamily/Ribonuclease H"/>
    <property type="match status" value="1"/>
</dbReference>
<dbReference type="InterPro" id="IPR012337">
    <property type="entry name" value="RNaseH-like_sf"/>
</dbReference>
<dbReference type="GO" id="GO:0006261">
    <property type="term" value="P:DNA-templated DNA replication"/>
    <property type="evidence" value="ECO:0007669"/>
    <property type="project" value="InterPro"/>
</dbReference>
<name>K1SB16_9ZZZZ</name>
<dbReference type="AlphaFoldDB" id="K1SB16"/>
<dbReference type="Pfam" id="PF00476">
    <property type="entry name" value="DNA_pol_A"/>
    <property type="match status" value="1"/>
</dbReference>
<dbReference type="InterPro" id="IPR054690">
    <property type="entry name" value="DNA_polI_exonuclease"/>
</dbReference>
<dbReference type="InterPro" id="IPR002298">
    <property type="entry name" value="DNA_polymerase_A"/>
</dbReference>
<dbReference type="SUPFAM" id="SSF56672">
    <property type="entry name" value="DNA/RNA polymerases"/>
    <property type="match status" value="1"/>
</dbReference>
<protein>
    <submittedName>
        <fullName evidence="4">DNA polymerase I</fullName>
    </submittedName>
</protein>
<gene>
    <name evidence="4" type="ORF">OBE_12995</name>
</gene>
<evidence type="ECO:0000313" key="4">
    <source>
        <dbReference type="EMBL" id="EKC52624.1"/>
    </source>
</evidence>
<dbReference type="Gene3D" id="1.20.1060.10">
    <property type="entry name" value="Taq DNA Polymerase, Chain T, domain 4"/>
    <property type="match status" value="1"/>
</dbReference>
<evidence type="ECO:0000256" key="1">
    <source>
        <dbReference type="ARBA" id="ARBA00022705"/>
    </source>
</evidence>
<dbReference type="CDD" id="cd06140">
    <property type="entry name" value="DNA_polA_I_Bacillus_like_exo"/>
    <property type="match status" value="1"/>
</dbReference>
<dbReference type="InterPro" id="IPR036397">
    <property type="entry name" value="RNaseH_sf"/>
</dbReference>
<dbReference type="PANTHER" id="PTHR10133:SF27">
    <property type="entry name" value="DNA POLYMERASE NU"/>
    <property type="match status" value="1"/>
</dbReference>
<proteinExistence type="predicted"/>
<dbReference type="EMBL" id="AJWZ01008975">
    <property type="protein sequence ID" value="EKC52624.1"/>
    <property type="molecule type" value="Genomic_DNA"/>
</dbReference>
<feature type="domain" description="DNA-directed DNA polymerase family A palm" evidence="2">
    <location>
        <begin position="146"/>
        <end position="188"/>
    </location>
</feature>
<feature type="domain" description="DNA polymerase I 3'-5' exonuclease" evidence="3">
    <location>
        <begin position="6"/>
        <end position="85"/>
    </location>
</feature>
<dbReference type="InterPro" id="IPR043502">
    <property type="entry name" value="DNA/RNA_pol_sf"/>
</dbReference>
<dbReference type="InterPro" id="IPR001098">
    <property type="entry name" value="DNA-dir_DNA_pol_A_palm_dom"/>
</dbReference>
<accession>K1SB16</accession>
<comment type="caution">
    <text evidence="4">The sequence shown here is derived from an EMBL/GenBank/DDBJ whole genome shotgun (WGS) entry which is preliminary data.</text>
</comment>
<dbReference type="SUPFAM" id="SSF53098">
    <property type="entry name" value="Ribonuclease H-like"/>
    <property type="match status" value="1"/>
</dbReference>
<sequence>AACNGDDICEVNTENDSEVEAFINILEDENTEKYTFNIKPLYAYAFSHGFEIKNVKMDLMLAAYLLNPSAKDYDIEKLAAEYNVYYEADGGFSALSETVYPLTVKLSALLEERDQTELLSNIELPLAEVLASMEKIGVKVDKSGIEAFGDMLGERIKGLQSRIYELAGEEFNINSPKQLGEILFVKLAI</sequence>
<evidence type="ECO:0000259" key="2">
    <source>
        <dbReference type="Pfam" id="PF00476"/>
    </source>
</evidence>
<evidence type="ECO:0000259" key="3">
    <source>
        <dbReference type="Pfam" id="PF22619"/>
    </source>
</evidence>
<keyword evidence="1" id="KW-0235">DNA replication</keyword>
<feature type="non-terminal residue" evidence="4">
    <location>
        <position position="1"/>
    </location>
</feature>
<dbReference type="GO" id="GO:0003887">
    <property type="term" value="F:DNA-directed DNA polymerase activity"/>
    <property type="evidence" value="ECO:0007669"/>
    <property type="project" value="InterPro"/>
</dbReference>
<dbReference type="GO" id="GO:0003677">
    <property type="term" value="F:DNA binding"/>
    <property type="evidence" value="ECO:0007669"/>
    <property type="project" value="InterPro"/>
</dbReference>
<organism evidence="4">
    <name type="scientific">human gut metagenome</name>
    <dbReference type="NCBI Taxonomy" id="408170"/>
    <lineage>
        <taxon>unclassified sequences</taxon>
        <taxon>metagenomes</taxon>
        <taxon>organismal metagenomes</taxon>
    </lineage>
</organism>
<reference evidence="4" key="1">
    <citation type="journal article" date="2013" name="Environ. Microbiol.">
        <title>Microbiota from the distal guts of lean and obese adolescents exhibit partial functional redundancy besides clear differences in community structure.</title>
        <authorList>
            <person name="Ferrer M."/>
            <person name="Ruiz A."/>
            <person name="Lanza F."/>
            <person name="Haange S.B."/>
            <person name="Oberbach A."/>
            <person name="Till H."/>
            <person name="Bargiela R."/>
            <person name="Campoy C."/>
            <person name="Segura M.T."/>
            <person name="Richter M."/>
            <person name="von Bergen M."/>
            <person name="Seifert J."/>
            <person name="Suarez A."/>
        </authorList>
    </citation>
    <scope>NUCLEOTIDE SEQUENCE</scope>
</reference>
<dbReference type="PANTHER" id="PTHR10133">
    <property type="entry name" value="DNA POLYMERASE I"/>
    <property type="match status" value="1"/>
</dbReference>
<feature type="non-terminal residue" evidence="4">
    <location>
        <position position="189"/>
    </location>
</feature>
<dbReference type="GO" id="GO:0006302">
    <property type="term" value="P:double-strand break repair"/>
    <property type="evidence" value="ECO:0007669"/>
    <property type="project" value="TreeGrafter"/>
</dbReference>